<dbReference type="Pfam" id="PF00078">
    <property type="entry name" value="RVT_1"/>
    <property type="match status" value="1"/>
</dbReference>
<feature type="domain" description="Sleeping Beauty transposase HTH" evidence="3">
    <location>
        <begin position="1"/>
        <end position="52"/>
    </location>
</feature>
<dbReference type="PANTHER" id="PTHR47510:SF3">
    <property type="entry name" value="ENDO_EXONUCLEASE_PHOSPHATASE DOMAIN-CONTAINING PROTEIN"/>
    <property type="match status" value="1"/>
</dbReference>
<dbReference type="InterPro" id="IPR009057">
    <property type="entry name" value="Homeodomain-like_sf"/>
</dbReference>
<dbReference type="PANTHER" id="PTHR47510">
    <property type="entry name" value="REVERSE TRANSCRIPTASE DOMAIN-CONTAINING PROTEIN"/>
    <property type="match status" value="1"/>
</dbReference>
<reference evidence="4" key="1">
    <citation type="submission" date="2023-06" db="EMBL/GenBank/DDBJ databases">
        <title>Male Hemibagrus guttatus genome.</title>
        <authorList>
            <person name="Bian C."/>
        </authorList>
    </citation>
    <scope>NUCLEOTIDE SEQUENCE</scope>
    <source>
        <strain evidence="4">Male_cb2023</strain>
        <tissue evidence="4">Muscle</tissue>
    </source>
</reference>
<feature type="domain" description="Reverse transcriptase" evidence="2">
    <location>
        <begin position="205"/>
        <end position="302"/>
    </location>
</feature>
<dbReference type="EMBL" id="JAUCMX010000025">
    <property type="protein sequence ID" value="KAK3510311.1"/>
    <property type="molecule type" value="Genomic_DNA"/>
</dbReference>
<keyword evidence="5" id="KW-1185">Reference proteome</keyword>
<organism evidence="4 5">
    <name type="scientific">Hemibagrus guttatus</name>
    <dbReference type="NCBI Taxonomy" id="175788"/>
    <lineage>
        <taxon>Eukaryota</taxon>
        <taxon>Metazoa</taxon>
        <taxon>Chordata</taxon>
        <taxon>Craniata</taxon>
        <taxon>Vertebrata</taxon>
        <taxon>Euteleostomi</taxon>
        <taxon>Actinopterygii</taxon>
        <taxon>Neopterygii</taxon>
        <taxon>Teleostei</taxon>
        <taxon>Ostariophysi</taxon>
        <taxon>Siluriformes</taxon>
        <taxon>Bagridae</taxon>
        <taxon>Hemibagrus</taxon>
    </lineage>
</organism>
<evidence type="ECO:0000256" key="1">
    <source>
        <dbReference type="SAM" id="Phobius"/>
    </source>
</evidence>
<dbReference type="Pfam" id="PF25787">
    <property type="entry name" value="HTH_SB"/>
    <property type="match status" value="1"/>
</dbReference>
<evidence type="ECO:0000259" key="2">
    <source>
        <dbReference type="Pfam" id="PF00078"/>
    </source>
</evidence>
<dbReference type="Proteomes" id="UP001274896">
    <property type="component" value="Unassembled WGS sequence"/>
</dbReference>
<dbReference type="Gene3D" id="1.10.10.10">
    <property type="entry name" value="Winged helix-like DNA-binding domain superfamily/Winged helix DNA-binding domain"/>
    <property type="match status" value="1"/>
</dbReference>
<dbReference type="InterPro" id="IPR000477">
    <property type="entry name" value="RT_dom"/>
</dbReference>
<evidence type="ECO:0000313" key="4">
    <source>
        <dbReference type="EMBL" id="KAK3510311.1"/>
    </source>
</evidence>
<proteinExistence type="predicted"/>
<evidence type="ECO:0008006" key="6">
    <source>
        <dbReference type="Google" id="ProtNLM"/>
    </source>
</evidence>
<dbReference type="InterPro" id="IPR057667">
    <property type="entry name" value="HTH_SB"/>
</dbReference>
<accession>A0AAE0PY31</accession>
<keyword evidence="1" id="KW-1133">Transmembrane helix</keyword>
<keyword evidence="1" id="KW-0472">Membrane</keyword>
<keyword evidence="1" id="KW-0812">Transmembrane</keyword>
<evidence type="ECO:0000313" key="5">
    <source>
        <dbReference type="Proteomes" id="UP001274896"/>
    </source>
</evidence>
<dbReference type="SUPFAM" id="SSF46689">
    <property type="entry name" value="Homeodomain-like"/>
    <property type="match status" value="1"/>
</dbReference>
<sequence>MAKTKELSKDTRNKIVDLHQAGKTESAIGKQLGVKKSTVGAIIRKWKTYKTTDNLPRSGAPRKIPPRGVKMITRTLPKLKPFMKKKKKKKSKELVILLVTMSGLILYRVRSKSGCVFMDSADRSAWLPAPVPTHQAATKRSEQIPVGTELKYSREAATNGNSINLEEYTTSVTSYIGKCIDDMTISKTITTRHPPNDQKSEVSCLNDYRPVALTPIVMKCFERLVLRHIKTQLPPSLDPLRFAYHPNRSMDNAITTTLHLALTHLDNKDSYVRMLFIDFSSAFNTIIPQHLIEKLSLLGTNTSLCN</sequence>
<dbReference type="InterPro" id="IPR036388">
    <property type="entry name" value="WH-like_DNA-bd_sf"/>
</dbReference>
<protein>
    <recommendedName>
        <fullName evidence="6">Reverse transcriptase domain-containing protein</fullName>
    </recommendedName>
</protein>
<gene>
    <name evidence="4" type="ORF">QTP70_000464</name>
</gene>
<name>A0AAE0PY31_9TELE</name>
<feature type="transmembrane region" description="Helical" evidence="1">
    <location>
        <begin position="93"/>
        <end position="109"/>
    </location>
</feature>
<comment type="caution">
    <text evidence="4">The sequence shown here is derived from an EMBL/GenBank/DDBJ whole genome shotgun (WGS) entry which is preliminary data.</text>
</comment>
<dbReference type="AlphaFoldDB" id="A0AAE0PY31"/>
<evidence type="ECO:0000259" key="3">
    <source>
        <dbReference type="Pfam" id="PF25787"/>
    </source>
</evidence>